<reference evidence="2" key="1">
    <citation type="submission" date="2023-06" db="EMBL/GenBank/DDBJ databases">
        <title>Genome-scale phylogeny and comparative genomics of the fungal order Sordariales.</title>
        <authorList>
            <consortium name="Lawrence Berkeley National Laboratory"/>
            <person name="Hensen N."/>
            <person name="Bonometti L."/>
            <person name="Westerberg I."/>
            <person name="Brannstrom I.O."/>
            <person name="Guillou S."/>
            <person name="Cros-Aarteil S."/>
            <person name="Calhoun S."/>
            <person name="Haridas S."/>
            <person name="Kuo A."/>
            <person name="Mondo S."/>
            <person name="Pangilinan J."/>
            <person name="Riley R."/>
            <person name="LaButti K."/>
            <person name="Andreopoulos B."/>
            <person name="Lipzen A."/>
            <person name="Chen C."/>
            <person name="Yanf M."/>
            <person name="Daum C."/>
            <person name="Ng V."/>
            <person name="Clum A."/>
            <person name="Steindorff A."/>
            <person name="Ohm R."/>
            <person name="Martin F."/>
            <person name="Silar P."/>
            <person name="Natvig D."/>
            <person name="Lalanne C."/>
            <person name="Gautier V."/>
            <person name="Ament-velasquez S.L."/>
            <person name="Kruys A."/>
            <person name="Hutchinson M.I."/>
            <person name="Powell A.J."/>
            <person name="Barry K."/>
            <person name="Miller A.N."/>
            <person name="Grigoriev I.V."/>
            <person name="Debuchy R."/>
            <person name="Gladieux P."/>
            <person name="Thoren M.H."/>
            <person name="Johannesson H."/>
        </authorList>
    </citation>
    <scope>NUCLEOTIDE SEQUENCE</scope>
    <source>
        <strain evidence="2">SMH3187-1</strain>
    </source>
</reference>
<gene>
    <name evidence="2" type="ORF">B0T18DRAFT_398349</name>
</gene>
<evidence type="ECO:0000256" key="1">
    <source>
        <dbReference type="SAM" id="MobiDB-lite"/>
    </source>
</evidence>
<accession>A0AA40FA70</accession>
<sequence>MGRGPANLGWRGTHDGTREMDQGNNRSSQPSPAQPRRGRGREKGAKLGMPAVMWELYRSSAIC</sequence>
<feature type="compositionally biased region" description="Polar residues" evidence="1">
    <location>
        <begin position="22"/>
        <end position="31"/>
    </location>
</feature>
<organism evidence="2 3">
    <name type="scientific">Schizothecium vesticola</name>
    <dbReference type="NCBI Taxonomy" id="314040"/>
    <lineage>
        <taxon>Eukaryota</taxon>
        <taxon>Fungi</taxon>
        <taxon>Dikarya</taxon>
        <taxon>Ascomycota</taxon>
        <taxon>Pezizomycotina</taxon>
        <taxon>Sordariomycetes</taxon>
        <taxon>Sordariomycetidae</taxon>
        <taxon>Sordariales</taxon>
        <taxon>Schizotheciaceae</taxon>
        <taxon>Schizothecium</taxon>
    </lineage>
</organism>
<proteinExistence type="predicted"/>
<feature type="region of interest" description="Disordered" evidence="1">
    <location>
        <begin position="1"/>
        <end position="48"/>
    </location>
</feature>
<dbReference type="EMBL" id="JAUKUD010000001">
    <property type="protein sequence ID" value="KAK0754038.1"/>
    <property type="molecule type" value="Genomic_DNA"/>
</dbReference>
<dbReference type="Proteomes" id="UP001172155">
    <property type="component" value="Unassembled WGS sequence"/>
</dbReference>
<name>A0AA40FA70_9PEZI</name>
<dbReference type="AlphaFoldDB" id="A0AA40FA70"/>
<comment type="caution">
    <text evidence="2">The sequence shown here is derived from an EMBL/GenBank/DDBJ whole genome shotgun (WGS) entry which is preliminary data.</text>
</comment>
<evidence type="ECO:0000313" key="2">
    <source>
        <dbReference type="EMBL" id="KAK0754038.1"/>
    </source>
</evidence>
<feature type="compositionally biased region" description="Basic and acidic residues" evidence="1">
    <location>
        <begin position="12"/>
        <end position="21"/>
    </location>
</feature>
<protein>
    <submittedName>
        <fullName evidence="2">Uncharacterized protein</fullName>
    </submittedName>
</protein>
<evidence type="ECO:0000313" key="3">
    <source>
        <dbReference type="Proteomes" id="UP001172155"/>
    </source>
</evidence>
<keyword evidence="3" id="KW-1185">Reference proteome</keyword>